<dbReference type="Gene3D" id="2.60.40.2340">
    <property type="match status" value="1"/>
</dbReference>
<evidence type="ECO:0000313" key="5">
    <source>
        <dbReference type="EMBL" id="SIN91341.1"/>
    </source>
</evidence>
<dbReference type="STRING" id="536979.SAMN04488055_2068"/>
<keyword evidence="2" id="KW-0677">Repeat</keyword>
<dbReference type="EMBL" id="FSRA01000001">
    <property type="protein sequence ID" value="SIN91341.1"/>
    <property type="molecule type" value="Genomic_DNA"/>
</dbReference>
<keyword evidence="1" id="KW-0880">Kelch repeat</keyword>
<gene>
    <name evidence="5" type="ORF">SAMN04488055_2068</name>
</gene>
<dbReference type="Pfam" id="PF19755">
    <property type="entry name" value="DUF6242"/>
    <property type="match status" value="1"/>
</dbReference>
<evidence type="ECO:0000256" key="1">
    <source>
        <dbReference type="ARBA" id="ARBA00022441"/>
    </source>
</evidence>
<dbReference type="AlphaFoldDB" id="A0A1N6F7U2"/>
<dbReference type="RefSeq" id="WP_074239158.1">
    <property type="nucleotide sequence ID" value="NZ_FSRA01000001.1"/>
</dbReference>
<protein>
    <submittedName>
        <fullName evidence="5">BNR repeat-like domain-containing protein</fullName>
    </submittedName>
</protein>
<dbReference type="PANTHER" id="PTHR24412">
    <property type="entry name" value="KELCH PROTEIN"/>
    <property type="match status" value="1"/>
</dbReference>
<dbReference type="Gene3D" id="2.120.10.80">
    <property type="entry name" value="Kelch-type beta propeller"/>
    <property type="match status" value="1"/>
</dbReference>
<dbReference type="InterPro" id="IPR058667">
    <property type="entry name" value="DUF6242_C"/>
</dbReference>
<reference evidence="5 6" key="1">
    <citation type="submission" date="2016-11" db="EMBL/GenBank/DDBJ databases">
        <authorList>
            <person name="Jaros S."/>
            <person name="Januszkiewicz K."/>
            <person name="Wedrychowicz H."/>
        </authorList>
    </citation>
    <scope>NUCLEOTIDE SEQUENCE [LARGE SCALE GENOMIC DNA]</scope>
    <source>
        <strain evidence="5 6">DSM 24787</strain>
    </source>
</reference>
<dbReference type="InterPro" id="IPR015915">
    <property type="entry name" value="Kelch-typ_b-propeller"/>
</dbReference>
<dbReference type="Pfam" id="PF25852">
    <property type="entry name" value="DUF6242_C"/>
    <property type="match status" value="1"/>
</dbReference>
<dbReference type="PANTHER" id="PTHR24412:SF489">
    <property type="entry name" value="RING FINGER DOMAIN AND KELCH REPEAT-CONTAINING PROTEIN DDB_G0271372"/>
    <property type="match status" value="1"/>
</dbReference>
<name>A0A1N6F7U2_9BACT</name>
<evidence type="ECO:0000313" key="6">
    <source>
        <dbReference type="Proteomes" id="UP000185003"/>
    </source>
</evidence>
<evidence type="ECO:0000256" key="2">
    <source>
        <dbReference type="ARBA" id="ARBA00022737"/>
    </source>
</evidence>
<dbReference type="OrthoDB" id="211220at2"/>
<dbReference type="InterPro" id="IPR046209">
    <property type="entry name" value="DUF6242_N"/>
</dbReference>
<keyword evidence="6" id="KW-1185">Reference proteome</keyword>
<feature type="domain" description="DUF6242" evidence="4">
    <location>
        <begin position="125"/>
        <end position="454"/>
    </location>
</feature>
<feature type="domain" description="DUF6242" evidence="3">
    <location>
        <begin position="40"/>
        <end position="119"/>
    </location>
</feature>
<dbReference type="CDD" id="cd15482">
    <property type="entry name" value="Sialidase_non-viral"/>
    <property type="match status" value="1"/>
</dbReference>
<dbReference type="Proteomes" id="UP000185003">
    <property type="component" value="Unassembled WGS sequence"/>
</dbReference>
<sequence length="454" mass="49401">MSKVNHYLFILLMAGLFIACKKEDKRGKLAGITEFSIPSVAVAFTVDHSLLKIWNVDSLPFQTNVSALVATFEKVPGATVKVGTVLQESGVTVNNFTSPVIYKVTSEDGATVRNYTVEVNVAKRDPKAVAWQKQGDAAFGTFHDVQAGFFNGKYYAFGSTLGGFGAFTFGAFQSDDANTWTRLKAADNNGDSIPKAEHGKLVTGFRNKIWILGGCLPPVGMGFSNVTNKVWSSSDGLTWTASTPAVATDRWSIRERINAVVFKDKLWVIGGSAYPAFGNLNAYGVSYNDVWNTTDGETWTQITAAAQFPPRRNPAVFVYKEKIWVVGGLDNGNVYKNDIWNSADGITWTQVTQVNALPLRQGHQVVVHRNQLLLISGETSGVAQSDLWVSEDDGVNWTKVAEGDPRALPAQFPGRIAFNAFVNNSIIWIIGGTGRTSNPAAYPIVNEIWKGGLN</sequence>
<dbReference type="PROSITE" id="PS51257">
    <property type="entry name" value="PROKAR_LIPOPROTEIN"/>
    <property type="match status" value="1"/>
</dbReference>
<proteinExistence type="predicted"/>
<dbReference type="SUPFAM" id="SSF117281">
    <property type="entry name" value="Kelch motif"/>
    <property type="match status" value="1"/>
</dbReference>
<accession>A0A1N6F7U2</accession>
<organism evidence="5 6">
    <name type="scientific">Chitinophaga niabensis</name>
    <dbReference type="NCBI Taxonomy" id="536979"/>
    <lineage>
        <taxon>Bacteria</taxon>
        <taxon>Pseudomonadati</taxon>
        <taxon>Bacteroidota</taxon>
        <taxon>Chitinophagia</taxon>
        <taxon>Chitinophagales</taxon>
        <taxon>Chitinophagaceae</taxon>
        <taxon>Chitinophaga</taxon>
    </lineage>
</organism>
<evidence type="ECO:0000259" key="4">
    <source>
        <dbReference type="Pfam" id="PF25852"/>
    </source>
</evidence>
<evidence type="ECO:0000259" key="3">
    <source>
        <dbReference type="Pfam" id="PF19755"/>
    </source>
</evidence>